<dbReference type="Pfam" id="PF01904">
    <property type="entry name" value="DUF72"/>
    <property type="match status" value="1"/>
</dbReference>
<dbReference type="PANTHER" id="PTHR30348:SF4">
    <property type="entry name" value="DUF72 DOMAIN-CONTAINING PROTEIN"/>
    <property type="match status" value="1"/>
</dbReference>
<protein>
    <submittedName>
        <fullName evidence="1">Uncharacterized conserved protein YecE, DUF72 family</fullName>
    </submittedName>
</protein>
<gene>
    <name evidence="1" type="ORF">SAMN05660226_03548</name>
</gene>
<evidence type="ECO:0000313" key="2">
    <source>
        <dbReference type="Proteomes" id="UP000190541"/>
    </source>
</evidence>
<evidence type="ECO:0000313" key="1">
    <source>
        <dbReference type="EMBL" id="SKB87408.1"/>
    </source>
</evidence>
<dbReference type="Gene3D" id="3.20.20.410">
    <property type="entry name" value="Protein of unknown function UPF0759"/>
    <property type="match status" value="1"/>
</dbReference>
<dbReference type="Proteomes" id="UP000190541">
    <property type="component" value="Unassembled WGS sequence"/>
</dbReference>
<dbReference type="InterPro" id="IPR002763">
    <property type="entry name" value="DUF72"/>
</dbReference>
<dbReference type="PANTHER" id="PTHR30348">
    <property type="entry name" value="UNCHARACTERIZED PROTEIN YECE"/>
    <property type="match status" value="1"/>
</dbReference>
<accession>A0A1T5EU67</accession>
<name>A0A1T5EU67_9SPHI</name>
<dbReference type="STRING" id="623280.SAMN05660226_03548"/>
<dbReference type="SUPFAM" id="SSF117396">
    <property type="entry name" value="TM1631-like"/>
    <property type="match status" value="1"/>
</dbReference>
<keyword evidence="2" id="KW-1185">Reference proteome</keyword>
<dbReference type="EMBL" id="FUYS01000011">
    <property type="protein sequence ID" value="SKB87408.1"/>
    <property type="molecule type" value="Genomic_DNA"/>
</dbReference>
<dbReference type="InterPro" id="IPR036520">
    <property type="entry name" value="UPF0759_sf"/>
</dbReference>
<dbReference type="AlphaFoldDB" id="A0A1T5EU67"/>
<sequence length="242" mass="28136">MAMGTIHIGTSGWHYKHWKAVFYPEGLKDADQLAFYTQSFDTVEVNNSFYRLPIERTFRQWKETVPDGFLFAVKANRYITHLKKFHEVKAYTAGFVERALNLGEKLGPILFQLPPFLKENTRLLTNFVAELPKGPRYTFEFRNPSWYQQQVYEVLKEHNCAFCIYELAGHLSPLEITADFAYVRLHGPEGKYQGTYTDDKLASWAAQCRTWLEAGVDVFFYFDNDQHAYAPANAKTLREMTA</sequence>
<organism evidence="1 2">
    <name type="scientific">Parapedobacter luteus</name>
    <dbReference type="NCBI Taxonomy" id="623280"/>
    <lineage>
        <taxon>Bacteria</taxon>
        <taxon>Pseudomonadati</taxon>
        <taxon>Bacteroidota</taxon>
        <taxon>Sphingobacteriia</taxon>
        <taxon>Sphingobacteriales</taxon>
        <taxon>Sphingobacteriaceae</taxon>
        <taxon>Parapedobacter</taxon>
    </lineage>
</organism>
<reference evidence="1 2" key="1">
    <citation type="submission" date="2017-02" db="EMBL/GenBank/DDBJ databases">
        <authorList>
            <person name="Peterson S.W."/>
        </authorList>
    </citation>
    <scope>NUCLEOTIDE SEQUENCE [LARGE SCALE GENOMIC DNA]</scope>
    <source>
        <strain evidence="1 2">DSM 22899</strain>
    </source>
</reference>
<proteinExistence type="predicted"/>